<reference evidence="2 3" key="2">
    <citation type="journal article" date="2017" name="Front. Plant Sci.">
        <title>Gene Classification and Mining of Molecular Markers Useful in Red Clover (Trifolium pratense) Breeding.</title>
        <authorList>
            <person name="Istvanek J."/>
            <person name="Dluhosova J."/>
            <person name="Dluhos P."/>
            <person name="Patkova L."/>
            <person name="Nedelnik J."/>
            <person name="Repkova J."/>
        </authorList>
    </citation>
    <scope>NUCLEOTIDE SEQUENCE [LARGE SCALE GENOMIC DNA]</scope>
    <source>
        <strain evidence="3">cv. Tatra</strain>
        <tissue evidence="2">Young leaves</tissue>
    </source>
</reference>
<dbReference type="Proteomes" id="UP000236291">
    <property type="component" value="Unassembled WGS sequence"/>
</dbReference>
<feature type="region of interest" description="Disordered" evidence="1">
    <location>
        <begin position="1"/>
        <end position="34"/>
    </location>
</feature>
<comment type="caution">
    <text evidence="2">The sequence shown here is derived from an EMBL/GenBank/DDBJ whole genome shotgun (WGS) entry which is preliminary data.</text>
</comment>
<gene>
    <name evidence="2" type="ORF">L195_g039541</name>
</gene>
<dbReference type="EMBL" id="ASHM01044262">
    <property type="protein sequence ID" value="PNX83498.1"/>
    <property type="molecule type" value="Genomic_DNA"/>
</dbReference>
<accession>A0A2K3LY93</accession>
<reference evidence="2 3" key="1">
    <citation type="journal article" date="2014" name="Am. J. Bot.">
        <title>Genome assembly and annotation for red clover (Trifolium pratense; Fabaceae).</title>
        <authorList>
            <person name="Istvanek J."/>
            <person name="Jaros M."/>
            <person name="Krenek A."/>
            <person name="Repkova J."/>
        </authorList>
    </citation>
    <scope>NUCLEOTIDE SEQUENCE [LARGE SCALE GENOMIC DNA]</scope>
    <source>
        <strain evidence="3">cv. Tatra</strain>
        <tissue evidence="2">Young leaves</tissue>
    </source>
</reference>
<dbReference type="AlphaFoldDB" id="A0A2K3LY93"/>
<protein>
    <submittedName>
        <fullName evidence="2">Uncharacterized protein</fullName>
    </submittedName>
</protein>
<sequence>MSMIAGHQQGQHTITPTITRSNNEKQPTIYHDPTTVEVADRNVATTAEGGEGAAYK</sequence>
<evidence type="ECO:0000313" key="3">
    <source>
        <dbReference type="Proteomes" id="UP000236291"/>
    </source>
</evidence>
<feature type="compositionally biased region" description="Polar residues" evidence="1">
    <location>
        <begin position="8"/>
        <end position="26"/>
    </location>
</feature>
<organism evidence="2 3">
    <name type="scientific">Trifolium pratense</name>
    <name type="common">Red clover</name>
    <dbReference type="NCBI Taxonomy" id="57577"/>
    <lineage>
        <taxon>Eukaryota</taxon>
        <taxon>Viridiplantae</taxon>
        <taxon>Streptophyta</taxon>
        <taxon>Embryophyta</taxon>
        <taxon>Tracheophyta</taxon>
        <taxon>Spermatophyta</taxon>
        <taxon>Magnoliopsida</taxon>
        <taxon>eudicotyledons</taxon>
        <taxon>Gunneridae</taxon>
        <taxon>Pentapetalae</taxon>
        <taxon>rosids</taxon>
        <taxon>fabids</taxon>
        <taxon>Fabales</taxon>
        <taxon>Fabaceae</taxon>
        <taxon>Papilionoideae</taxon>
        <taxon>50 kb inversion clade</taxon>
        <taxon>NPAAA clade</taxon>
        <taxon>Hologalegina</taxon>
        <taxon>IRL clade</taxon>
        <taxon>Trifolieae</taxon>
        <taxon>Trifolium</taxon>
    </lineage>
</organism>
<evidence type="ECO:0000256" key="1">
    <source>
        <dbReference type="SAM" id="MobiDB-lite"/>
    </source>
</evidence>
<evidence type="ECO:0000313" key="2">
    <source>
        <dbReference type="EMBL" id="PNX83498.1"/>
    </source>
</evidence>
<name>A0A2K3LY93_TRIPR</name>
<proteinExistence type="predicted"/>